<sequence>MNPDFIALLRELSAAEARFLVVGAYALAHHARPRATGDLDLWIDPSPSNAERVHAALKAFGAPLGDLSVADLSAPNLVYQIGLPPRRIDVLTSLTALEFPEAWKSRVAGRMGDAECCFLGREQLIKNKRAVGRARDLADLEALGEAPRDS</sequence>
<dbReference type="AlphaFoldDB" id="A0A849SAM0"/>
<evidence type="ECO:0000313" key="2">
    <source>
        <dbReference type="Proteomes" id="UP000580839"/>
    </source>
</evidence>
<gene>
    <name evidence="1" type="ORF">HOP12_00965</name>
</gene>
<dbReference type="EMBL" id="JABFRW010000010">
    <property type="protein sequence ID" value="NOT32718.1"/>
    <property type="molecule type" value="Genomic_DNA"/>
</dbReference>
<reference evidence="1 2" key="1">
    <citation type="submission" date="2020-04" db="EMBL/GenBank/DDBJ databases">
        <title>Metagenomic profiling of ammonia- and methane-oxidizing microorganisms in a Dutch drinking water treatment plant.</title>
        <authorList>
            <person name="Poghosyan L."/>
            <person name="Leucker S."/>
        </authorList>
    </citation>
    <scope>NUCLEOTIDE SEQUENCE [LARGE SCALE GENOMIC DNA]</scope>
    <source>
        <strain evidence="1">S-RSF-IL-03</strain>
    </source>
</reference>
<dbReference type="Proteomes" id="UP000580839">
    <property type="component" value="Unassembled WGS sequence"/>
</dbReference>
<proteinExistence type="predicted"/>
<evidence type="ECO:0008006" key="3">
    <source>
        <dbReference type="Google" id="ProtNLM"/>
    </source>
</evidence>
<organism evidence="1 2">
    <name type="scientific">Eiseniibacteriota bacterium</name>
    <dbReference type="NCBI Taxonomy" id="2212470"/>
    <lineage>
        <taxon>Bacteria</taxon>
        <taxon>Candidatus Eiseniibacteriota</taxon>
    </lineage>
</organism>
<protein>
    <recommendedName>
        <fullName evidence="3">Nucleotidyltransferase family protein</fullName>
    </recommendedName>
</protein>
<comment type="caution">
    <text evidence="1">The sequence shown here is derived from an EMBL/GenBank/DDBJ whole genome shotgun (WGS) entry which is preliminary data.</text>
</comment>
<dbReference type="Gene3D" id="3.30.460.40">
    <property type="match status" value="1"/>
</dbReference>
<name>A0A849SAM0_UNCEI</name>
<dbReference type="InterPro" id="IPR043519">
    <property type="entry name" value="NT_sf"/>
</dbReference>
<accession>A0A849SAM0</accession>
<evidence type="ECO:0000313" key="1">
    <source>
        <dbReference type="EMBL" id="NOT32718.1"/>
    </source>
</evidence>
<dbReference type="SUPFAM" id="SSF81301">
    <property type="entry name" value="Nucleotidyltransferase"/>
    <property type="match status" value="1"/>
</dbReference>